<dbReference type="InterPro" id="IPR013083">
    <property type="entry name" value="Znf_RING/FYVE/PHD"/>
</dbReference>
<dbReference type="EC" id="2.3.2.27" evidence="4"/>
<dbReference type="AlphaFoldDB" id="A0AA41SAL9"/>
<evidence type="ECO:0000256" key="15">
    <source>
        <dbReference type="SAM" id="MobiDB-lite"/>
    </source>
</evidence>
<dbReference type="FunFam" id="3.30.40.10:FF:000187">
    <property type="entry name" value="E3 ubiquitin-protein ligase ATL6"/>
    <property type="match status" value="1"/>
</dbReference>
<dbReference type="PROSITE" id="PS50089">
    <property type="entry name" value="ZF_RING_2"/>
    <property type="match status" value="1"/>
</dbReference>
<protein>
    <recommendedName>
        <fullName evidence="4">RING-type E3 ubiquitin transferase</fullName>
        <ecNumber evidence="4">2.3.2.27</ecNumber>
    </recommendedName>
</protein>
<evidence type="ECO:0000313" key="19">
    <source>
        <dbReference type="Proteomes" id="UP001177140"/>
    </source>
</evidence>
<accession>A0AA41SAL9</accession>
<evidence type="ECO:0000256" key="2">
    <source>
        <dbReference type="ARBA" id="ARBA00004167"/>
    </source>
</evidence>
<keyword evidence="9" id="KW-0833">Ubl conjugation pathway</keyword>
<name>A0AA41SAL9_PAPNU</name>
<dbReference type="InterPro" id="IPR053238">
    <property type="entry name" value="RING-H2_zinc_finger"/>
</dbReference>
<evidence type="ECO:0000256" key="3">
    <source>
        <dbReference type="ARBA" id="ARBA00004906"/>
    </source>
</evidence>
<evidence type="ECO:0000256" key="13">
    <source>
        <dbReference type="ARBA" id="ARBA00024209"/>
    </source>
</evidence>
<keyword evidence="11 16" id="KW-1133">Transmembrane helix</keyword>
<dbReference type="GO" id="GO:0061630">
    <property type="term" value="F:ubiquitin protein ligase activity"/>
    <property type="evidence" value="ECO:0007669"/>
    <property type="project" value="UniProtKB-EC"/>
</dbReference>
<dbReference type="PANTHER" id="PTHR14155:SF632">
    <property type="entry name" value="RING-H2 FINGER PROTEIN ATL17-RELATED"/>
    <property type="match status" value="1"/>
</dbReference>
<evidence type="ECO:0000259" key="17">
    <source>
        <dbReference type="PROSITE" id="PS50089"/>
    </source>
</evidence>
<evidence type="ECO:0000313" key="18">
    <source>
        <dbReference type="EMBL" id="MCL7035992.1"/>
    </source>
</evidence>
<dbReference type="SMART" id="SM00184">
    <property type="entry name" value="RING"/>
    <property type="match status" value="1"/>
</dbReference>
<organism evidence="18 19">
    <name type="scientific">Papaver nudicaule</name>
    <name type="common">Iceland poppy</name>
    <dbReference type="NCBI Taxonomy" id="74823"/>
    <lineage>
        <taxon>Eukaryota</taxon>
        <taxon>Viridiplantae</taxon>
        <taxon>Streptophyta</taxon>
        <taxon>Embryophyta</taxon>
        <taxon>Tracheophyta</taxon>
        <taxon>Spermatophyta</taxon>
        <taxon>Magnoliopsida</taxon>
        <taxon>Ranunculales</taxon>
        <taxon>Papaveraceae</taxon>
        <taxon>Papaveroideae</taxon>
        <taxon>Papaver</taxon>
    </lineage>
</organism>
<evidence type="ECO:0000256" key="7">
    <source>
        <dbReference type="ARBA" id="ARBA00022723"/>
    </source>
</evidence>
<feature type="transmembrane region" description="Helical" evidence="16">
    <location>
        <begin position="7"/>
        <end position="28"/>
    </location>
</feature>
<evidence type="ECO:0000256" key="11">
    <source>
        <dbReference type="ARBA" id="ARBA00022989"/>
    </source>
</evidence>
<evidence type="ECO:0000256" key="14">
    <source>
        <dbReference type="PROSITE-ProRule" id="PRU00175"/>
    </source>
</evidence>
<proteinExistence type="inferred from homology"/>
<evidence type="ECO:0000256" key="10">
    <source>
        <dbReference type="ARBA" id="ARBA00022833"/>
    </source>
</evidence>
<dbReference type="Pfam" id="PF13639">
    <property type="entry name" value="zf-RING_2"/>
    <property type="match status" value="1"/>
</dbReference>
<evidence type="ECO:0000256" key="9">
    <source>
        <dbReference type="ARBA" id="ARBA00022786"/>
    </source>
</evidence>
<dbReference type="Gene3D" id="3.30.40.10">
    <property type="entry name" value="Zinc/RING finger domain, C3HC4 (zinc finger)"/>
    <property type="match status" value="1"/>
</dbReference>
<dbReference type="SUPFAM" id="SSF57850">
    <property type="entry name" value="RING/U-box"/>
    <property type="match status" value="1"/>
</dbReference>
<keyword evidence="12 16" id="KW-0472">Membrane</keyword>
<keyword evidence="19" id="KW-1185">Reference proteome</keyword>
<evidence type="ECO:0000256" key="6">
    <source>
        <dbReference type="ARBA" id="ARBA00022692"/>
    </source>
</evidence>
<comment type="subcellular location">
    <subcellularLocation>
        <location evidence="2">Membrane</location>
        <topology evidence="2">Single-pass membrane protein</topology>
    </subcellularLocation>
</comment>
<sequence length="280" mass="31662">MINKNIWFNSIYVILLVVLYSLPCTTAQRDNDNTWIPELHLDNTFEKVVFVFGLLLMISFFILCIWKSNYLNEQRRTIGLLTAGTSTSKRGPDSKVIELFPVFAYSDVKNRKKIDTNERVFECAVCLSEYEDEDMLRLLPNCRHVFHSHCIDAWFVSQSQSTCPVCRSNVELMDPEAALHAGGSVLDVFEDDRYPSETINVTAEQTHVSISVAESSEQATGGVNLENETNSNQTTVNSTGRLQRSHSIGHSLLQQGLENIERYILGSPDDVRKDTVNGKF</sequence>
<feature type="domain" description="RING-type" evidence="17">
    <location>
        <begin position="123"/>
        <end position="167"/>
    </location>
</feature>
<keyword evidence="7" id="KW-0479">Metal-binding</keyword>
<evidence type="ECO:0000256" key="5">
    <source>
        <dbReference type="ARBA" id="ARBA00022679"/>
    </source>
</evidence>
<dbReference type="Proteomes" id="UP001177140">
    <property type="component" value="Unassembled WGS sequence"/>
</dbReference>
<comment type="pathway">
    <text evidence="3">Protein modification; protein ubiquitination.</text>
</comment>
<keyword evidence="8 14" id="KW-0863">Zinc-finger</keyword>
<evidence type="ECO:0000256" key="1">
    <source>
        <dbReference type="ARBA" id="ARBA00000900"/>
    </source>
</evidence>
<dbReference type="EMBL" id="JAJJMA010163229">
    <property type="protein sequence ID" value="MCL7035992.1"/>
    <property type="molecule type" value="Genomic_DNA"/>
</dbReference>
<dbReference type="CDD" id="cd16461">
    <property type="entry name" value="RING-H2_EL5-like"/>
    <property type="match status" value="1"/>
</dbReference>
<keyword evidence="10" id="KW-0862">Zinc</keyword>
<keyword evidence="5" id="KW-0808">Transferase</keyword>
<keyword evidence="6 16" id="KW-0812">Transmembrane</keyword>
<feature type="transmembrane region" description="Helical" evidence="16">
    <location>
        <begin position="48"/>
        <end position="66"/>
    </location>
</feature>
<dbReference type="PANTHER" id="PTHR14155">
    <property type="entry name" value="RING FINGER DOMAIN-CONTAINING"/>
    <property type="match status" value="1"/>
</dbReference>
<dbReference type="GO" id="GO:0016020">
    <property type="term" value="C:membrane"/>
    <property type="evidence" value="ECO:0007669"/>
    <property type="project" value="UniProtKB-SubCell"/>
</dbReference>
<comment type="similarity">
    <text evidence="13">Belongs to the RING-type zinc finger family. ATL subfamily.</text>
</comment>
<feature type="region of interest" description="Disordered" evidence="15">
    <location>
        <begin position="217"/>
        <end position="245"/>
    </location>
</feature>
<evidence type="ECO:0000256" key="16">
    <source>
        <dbReference type="SAM" id="Phobius"/>
    </source>
</evidence>
<gene>
    <name evidence="18" type="ORF">MKW94_023778</name>
</gene>
<evidence type="ECO:0000256" key="4">
    <source>
        <dbReference type="ARBA" id="ARBA00012483"/>
    </source>
</evidence>
<dbReference type="InterPro" id="IPR001841">
    <property type="entry name" value="Znf_RING"/>
</dbReference>
<comment type="catalytic activity">
    <reaction evidence="1">
        <text>S-ubiquitinyl-[E2 ubiquitin-conjugating enzyme]-L-cysteine + [acceptor protein]-L-lysine = [E2 ubiquitin-conjugating enzyme]-L-cysteine + N(6)-ubiquitinyl-[acceptor protein]-L-lysine.</text>
        <dbReference type="EC" id="2.3.2.27"/>
    </reaction>
</comment>
<evidence type="ECO:0000256" key="12">
    <source>
        <dbReference type="ARBA" id="ARBA00023136"/>
    </source>
</evidence>
<dbReference type="GO" id="GO:0008270">
    <property type="term" value="F:zinc ion binding"/>
    <property type="evidence" value="ECO:0007669"/>
    <property type="project" value="UniProtKB-KW"/>
</dbReference>
<evidence type="ECO:0000256" key="8">
    <source>
        <dbReference type="ARBA" id="ARBA00022771"/>
    </source>
</evidence>
<reference evidence="18" key="1">
    <citation type="submission" date="2022-03" db="EMBL/GenBank/DDBJ databases">
        <title>A functionally conserved STORR gene fusion in Papaver species that diverged 16.8 million years ago.</title>
        <authorList>
            <person name="Catania T."/>
        </authorList>
    </citation>
    <scope>NUCLEOTIDE SEQUENCE</scope>
    <source>
        <strain evidence="18">S-191538</strain>
    </source>
</reference>
<comment type="caution">
    <text evidence="18">The sequence shown here is derived from an EMBL/GenBank/DDBJ whole genome shotgun (WGS) entry which is preliminary data.</text>
</comment>